<keyword evidence="1" id="KW-0732">Signal</keyword>
<gene>
    <name evidence="2" type="ORF">Pfra01_001189400</name>
</gene>
<feature type="chain" id="PRO_5040912599" evidence="1">
    <location>
        <begin position="24"/>
        <end position="457"/>
    </location>
</feature>
<dbReference type="PANTHER" id="PTHR13021">
    <property type="entry name" value="PRE-MRNA-SPLICING FACTOR ISY1"/>
    <property type="match status" value="1"/>
</dbReference>
<evidence type="ECO:0000256" key="1">
    <source>
        <dbReference type="SAM" id="SignalP"/>
    </source>
</evidence>
<dbReference type="InterPro" id="IPR009360">
    <property type="entry name" value="Isy1"/>
</dbReference>
<dbReference type="GO" id="GO:0000350">
    <property type="term" value="P:generation of catalytic spliceosome for second transesterification step"/>
    <property type="evidence" value="ECO:0007669"/>
    <property type="project" value="InterPro"/>
</dbReference>
<reference evidence="2" key="1">
    <citation type="submission" date="2023-04" db="EMBL/GenBank/DDBJ databases">
        <title>Phytophthora fragariaefolia NBRC 109709.</title>
        <authorList>
            <person name="Ichikawa N."/>
            <person name="Sato H."/>
            <person name="Tonouchi N."/>
        </authorList>
    </citation>
    <scope>NUCLEOTIDE SEQUENCE</scope>
    <source>
        <strain evidence="2">NBRC 109709</strain>
    </source>
</reference>
<accession>A0A9W6XJD5</accession>
<keyword evidence="3" id="KW-1185">Reference proteome</keyword>
<feature type="signal peptide" evidence="1">
    <location>
        <begin position="1"/>
        <end position="23"/>
    </location>
</feature>
<comment type="caution">
    <text evidence="2">The sequence shown here is derived from an EMBL/GenBank/DDBJ whole genome shotgun (WGS) entry which is preliminary data.</text>
</comment>
<dbReference type="AlphaFoldDB" id="A0A9W6XJD5"/>
<sequence length="457" mass="49693">MGTTTPNVHVWLVSLVILVHVNQTTVVARESHCLQVQSVRARLATDSVQQRVSAKGLAAVEEDLDAVLGRLWSNNALDNTLAEQEARAVALHLVREVADDLAVAEGQDLQASIGQHGSVSKRMHQATRLQCTGETHVWPAVHHRDRVAGHDVDHGGVLHADDAGAHDDERARQLVHVAAEDLVAVDDELAIDGHARVVRGARAAGDEELVGLQTCERVEVAPAAAAAAGGGVGLVAHDRDLVLALEAREARHDVHARGLELRAHDVLLGAHDALHAVQDVVDRDGLHAVGLAVEAVVARRIVQLGGADYARSQPQAYDADGSAVAGVGGYKYFGAAKNLPGVRELFQKEEQEPRKRSRQDMYKHIEPDYYGFRDDEDEQQLKDEAAAEERLKQRAMDGWDAAEAKRKAQVTELVRAPEAIVETARHWNASVLTITCVCLLLRSPGDTDRLKRLKRLQ</sequence>
<dbReference type="Pfam" id="PF06246">
    <property type="entry name" value="Isy1"/>
    <property type="match status" value="1"/>
</dbReference>
<proteinExistence type="predicted"/>
<evidence type="ECO:0000313" key="3">
    <source>
        <dbReference type="Proteomes" id="UP001165121"/>
    </source>
</evidence>
<organism evidence="2 3">
    <name type="scientific">Phytophthora fragariaefolia</name>
    <dbReference type="NCBI Taxonomy" id="1490495"/>
    <lineage>
        <taxon>Eukaryota</taxon>
        <taxon>Sar</taxon>
        <taxon>Stramenopiles</taxon>
        <taxon>Oomycota</taxon>
        <taxon>Peronosporomycetes</taxon>
        <taxon>Peronosporales</taxon>
        <taxon>Peronosporaceae</taxon>
        <taxon>Phytophthora</taxon>
    </lineage>
</organism>
<protein>
    <submittedName>
        <fullName evidence="2">Unnamed protein product</fullName>
    </submittedName>
</protein>
<dbReference type="EMBL" id="BSXT01001182">
    <property type="protein sequence ID" value="GMF39699.1"/>
    <property type="molecule type" value="Genomic_DNA"/>
</dbReference>
<dbReference type="Proteomes" id="UP001165121">
    <property type="component" value="Unassembled WGS sequence"/>
</dbReference>
<dbReference type="OrthoDB" id="1739576at2759"/>
<evidence type="ECO:0000313" key="2">
    <source>
        <dbReference type="EMBL" id="GMF39699.1"/>
    </source>
</evidence>
<name>A0A9W6XJD5_9STRA</name>